<accession>A0A6L3YD50</accession>
<evidence type="ECO:0000313" key="2">
    <source>
        <dbReference type="Proteomes" id="UP000481643"/>
    </source>
</evidence>
<organism evidence="1 2">
    <name type="scientific">Brucella tritici</name>
    <dbReference type="NCBI Taxonomy" id="94626"/>
    <lineage>
        <taxon>Bacteria</taxon>
        <taxon>Pseudomonadati</taxon>
        <taxon>Pseudomonadota</taxon>
        <taxon>Alphaproteobacteria</taxon>
        <taxon>Hyphomicrobiales</taxon>
        <taxon>Brucellaceae</taxon>
        <taxon>Brucella/Ochrobactrum group</taxon>
        <taxon>Brucella</taxon>
    </lineage>
</organism>
<gene>
    <name evidence="1" type="ORF">F9L08_19855</name>
</gene>
<dbReference type="InterPro" id="IPR007948">
    <property type="entry name" value="DUF736"/>
</dbReference>
<dbReference type="Pfam" id="PF05284">
    <property type="entry name" value="DUF736"/>
    <property type="match status" value="1"/>
</dbReference>
<reference evidence="1 2" key="1">
    <citation type="submission" date="2019-09" db="EMBL/GenBank/DDBJ databases">
        <title>Taxonomic organization of the family Brucellaceae based on a phylogenomic approach.</title>
        <authorList>
            <person name="Leclercq S."/>
            <person name="Cloeckaert A."/>
            <person name="Zygmunt M.S."/>
        </authorList>
    </citation>
    <scope>NUCLEOTIDE SEQUENCE [LARGE SCALE GENOMIC DNA]</scope>
    <source>
        <strain evidence="1 2">WS1830</strain>
    </source>
</reference>
<protein>
    <submittedName>
        <fullName evidence="1">DUF736 domain-containing protein</fullName>
    </submittedName>
</protein>
<evidence type="ECO:0000313" key="1">
    <source>
        <dbReference type="EMBL" id="KAB2681155.1"/>
    </source>
</evidence>
<comment type="caution">
    <text evidence="1">The sequence shown here is derived from an EMBL/GenBank/DDBJ whole genome shotgun (WGS) entry which is preliminary data.</text>
</comment>
<proteinExistence type="predicted"/>
<dbReference type="EMBL" id="WBVX01000024">
    <property type="protein sequence ID" value="KAB2681155.1"/>
    <property type="molecule type" value="Genomic_DNA"/>
</dbReference>
<name>A0A6L3YD50_9HYPH</name>
<sequence>MAKIGYLARKDNGHYEGRLQTLTLDVAIRLLPLEKTKSTAPDYRLMAGRAEVGAAWIKQSNSSGEEYVSLSIDTPELPSKINANLGKMDDLDEPEVFAIIWNRPK</sequence>
<dbReference type="AlphaFoldDB" id="A0A6L3YD50"/>
<dbReference type="Proteomes" id="UP000481643">
    <property type="component" value="Unassembled WGS sequence"/>
</dbReference>
<dbReference type="RefSeq" id="WP_151610566.1">
    <property type="nucleotide sequence ID" value="NZ_WBVX01000024.1"/>
</dbReference>